<protein>
    <submittedName>
        <fullName evidence="4">High mobility group protein 2-like 1</fullName>
    </submittedName>
</protein>
<dbReference type="Gene3D" id="1.10.30.10">
    <property type="entry name" value="High mobility group box domain"/>
    <property type="match status" value="1"/>
</dbReference>
<evidence type="ECO:0000256" key="2">
    <source>
        <dbReference type="SAM" id="MobiDB-lite"/>
    </source>
</evidence>
<evidence type="ECO:0000313" key="4">
    <source>
        <dbReference type="EMBL" id="JAP86322.1"/>
    </source>
</evidence>
<proteinExistence type="predicted"/>
<feature type="region of interest" description="Disordered" evidence="2">
    <location>
        <begin position="56"/>
        <end position="93"/>
    </location>
</feature>
<organism evidence="4">
    <name type="scientific">Rhipicephalus appendiculatus</name>
    <name type="common">Brown ear tick</name>
    <dbReference type="NCBI Taxonomy" id="34631"/>
    <lineage>
        <taxon>Eukaryota</taxon>
        <taxon>Metazoa</taxon>
        <taxon>Ecdysozoa</taxon>
        <taxon>Arthropoda</taxon>
        <taxon>Chelicerata</taxon>
        <taxon>Arachnida</taxon>
        <taxon>Acari</taxon>
        <taxon>Parasitiformes</taxon>
        <taxon>Ixodida</taxon>
        <taxon>Ixodoidea</taxon>
        <taxon>Ixodidae</taxon>
        <taxon>Rhipicephalinae</taxon>
        <taxon>Rhipicephalus</taxon>
        <taxon>Rhipicephalus</taxon>
    </lineage>
</organism>
<dbReference type="GO" id="GO:0003677">
    <property type="term" value="F:DNA binding"/>
    <property type="evidence" value="ECO:0007669"/>
    <property type="project" value="UniProtKB-UniRule"/>
</dbReference>
<evidence type="ECO:0000256" key="1">
    <source>
        <dbReference type="PROSITE-ProRule" id="PRU00267"/>
    </source>
</evidence>
<feature type="domain" description="HMG box" evidence="3">
    <location>
        <begin position="1"/>
        <end position="51"/>
    </location>
</feature>
<dbReference type="SMART" id="SM00398">
    <property type="entry name" value="HMG"/>
    <property type="match status" value="1"/>
</dbReference>
<keyword evidence="1" id="KW-0539">Nucleus</keyword>
<dbReference type="EMBL" id="GEDV01002235">
    <property type="protein sequence ID" value="JAP86322.1"/>
    <property type="molecule type" value="Transcribed_RNA"/>
</dbReference>
<reference evidence="4" key="1">
    <citation type="journal article" date="2016" name="Ticks Tick Borne Dis.">
        <title>De novo assembly and annotation of the salivary gland transcriptome of Rhipicephalus appendiculatus male and female ticks during blood feeding.</title>
        <authorList>
            <person name="de Castro M.H."/>
            <person name="de Klerk D."/>
            <person name="Pienaar R."/>
            <person name="Latif A.A."/>
            <person name="Rees D.J."/>
            <person name="Mans B.J."/>
        </authorList>
    </citation>
    <scope>NUCLEOTIDE SEQUENCE</scope>
    <source>
        <tissue evidence="4">Salivary glands</tissue>
    </source>
</reference>
<dbReference type="Pfam" id="PF00505">
    <property type="entry name" value="HMG_box"/>
    <property type="match status" value="1"/>
</dbReference>
<dbReference type="InterPro" id="IPR009071">
    <property type="entry name" value="HMG_box_dom"/>
</dbReference>
<dbReference type="AlphaFoldDB" id="A0A131Z6A0"/>
<dbReference type="InterPro" id="IPR036910">
    <property type="entry name" value="HMG_box_dom_sf"/>
</dbReference>
<dbReference type="SUPFAM" id="SSF47095">
    <property type="entry name" value="HMG-box"/>
    <property type="match status" value="1"/>
</dbReference>
<dbReference type="PANTHER" id="PTHR46584">
    <property type="entry name" value="HMG DOMAIN-CONTAINING PROTEIN 4"/>
    <property type="match status" value="1"/>
</dbReference>
<dbReference type="PROSITE" id="PS50118">
    <property type="entry name" value="HMG_BOX_2"/>
    <property type="match status" value="1"/>
</dbReference>
<keyword evidence="1" id="KW-0238">DNA-binding</keyword>
<feature type="DNA-binding region" description="HMG box" evidence="1">
    <location>
        <begin position="1"/>
        <end position="51"/>
    </location>
</feature>
<feature type="compositionally biased region" description="Low complexity" evidence="2">
    <location>
        <begin position="66"/>
        <end position="88"/>
    </location>
</feature>
<dbReference type="PANTHER" id="PTHR46584:SF1">
    <property type="entry name" value="HMG DOMAIN-CONTAINING PROTEIN 4"/>
    <property type="match status" value="1"/>
</dbReference>
<accession>A0A131Z6A0</accession>
<sequence length="216" mass="22558">MTAYMLWCQEYRRKIVRDNPDLDFVSISKKLGEAWKMLPEKEKIAWRRKAKVPASKGSMLISTGRPSNTAVSTPATTSAPSTTPAAAPHGRASGGATKVAATAAAVTPATTLVSAQEDARAMASTGEGPRSLGIGPVDVAAHLKLLGESLSTIGQRLTEHEGQIAVSGSLSVLLDSTLCALGPLLCLTAVGKEMNGCSKETLTRILNNIAYVMPGL</sequence>
<evidence type="ECO:0000259" key="3">
    <source>
        <dbReference type="PROSITE" id="PS50118"/>
    </source>
</evidence>
<dbReference type="GO" id="GO:0005634">
    <property type="term" value="C:nucleus"/>
    <property type="evidence" value="ECO:0007669"/>
    <property type="project" value="UniProtKB-UniRule"/>
</dbReference>
<name>A0A131Z6A0_RHIAP</name>
<dbReference type="InterPro" id="IPR042477">
    <property type="entry name" value="HMGXB4"/>
</dbReference>